<feature type="signal peptide" evidence="1">
    <location>
        <begin position="1"/>
        <end position="23"/>
    </location>
</feature>
<dbReference type="AlphaFoldDB" id="H8KSJ7"/>
<dbReference type="EMBL" id="CP003349">
    <property type="protein sequence ID" value="AFD08548.1"/>
    <property type="molecule type" value="Genomic_DNA"/>
</dbReference>
<sequence>MMKNTVFLMIILAFCSWGCSKTAPEEPSGNPPTGCTPQFPDKQVTYNGYVKNIITLNCTQSCHKGGNSLGTGNFTTYAGVKPYADQFPLRVISDNADMPQGGVRLPKAVRDSLNIWVKNCAPEN</sequence>
<dbReference type="OrthoDB" id="9786191at2"/>
<reference evidence="2" key="1">
    <citation type="submission" date="2012-02" db="EMBL/GenBank/DDBJ databases">
        <title>The complete genome of Solitalea canadensis DSM 3403.</title>
        <authorList>
            <consortium name="US DOE Joint Genome Institute (JGI-PGF)"/>
            <person name="Lucas S."/>
            <person name="Copeland A."/>
            <person name="Lapidus A."/>
            <person name="Glavina del Rio T."/>
            <person name="Dalin E."/>
            <person name="Tice H."/>
            <person name="Bruce D."/>
            <person name="Goodwin L."/>
            <person name="Pitluck S."/>
            <person name="Peters L."/>
            <person name="Ovchinnikova G."/>
            <person name="Lu M."/>
            <person name="Kyrpides N."/>
            <person name="Mavromatis K."/>
            <person name="Ivanova N."/>
            <person name="Brettin T."/>
            <person name="Detter J.C."/>
            <person name="Han C."/>
            <person name="Larimer F."/>
            <person name="Land M."/>
            <person name="Hauser L."/>
            <person name="Markowitz V."/>
            <person name="Cheng J.-F."/>
            <person name="Hugenholtz P."/>
            <person name="Woyke T."/>
            <person name="Wu D."/>
            <person name="Spring S."/>
            <person name="Schroeder M."/>
            <person name="Kopitz M."/>
            <person name="Brambilla E."/>
            <person name="Klenk H.-P."/>
            <person name="Eisen J.A."/>
        </authorList>
    </citation>
    <scope>NUCLEOTIDE SEQUENCE</scope>
    <source>
        <strain evidence="2">DSM 3403</strain>
    </source>
</reference>
<accession>H8KSJ7</accession>
<evidence type="ECO:0000313" key="2">
    <source>
        <dbReference type="EMBL" id="AFD08548.1"/>
    </source>
</evidence>
<dbReference type="HOGENOM" id="CLU_2002398_0_0_10"/>
<dbReference type="Proteomes" id="UP000007590">
    <property type="component" value="Chromosome"/>
</dbReference>
<protein>
    <recommendedName>
        <fullName evidence="4">Cytochrome c domain-containing protein</fullName>
    </recommendedName>
</protein>
<evidence type="ECO:0008006" key="4">
    <source>
        <dbReference type="Google" id="ProtNLM"/>
    </source>
</evidence>
<name>H8KSJ7_SOLCM</name>
<dbReference type="eggNOG" id="ENOG502ZS8B">
    <property type="taxonomic scope" value="Bacteria"/>
</dbReference>
<dbReference type="RefSeq" id="WP_014681771.1">
    <property type="nucleotide sequence ID" value="NC_017770.1"/>
</dbReference>
<feature type="chain" id="PRO_5003613095" description="Cytochrome c domain-containing protein" evidence="1">
    <location>
        <begin position="24"/>
        <end position="124"/>
    </location>
</feature>
<evidence type="ECO:0000256" key="1">
    <source>
        <dbReference type="SAM" id="SignalP"/>
    </source>
</evidence>
<evidence type="ECO:0000313" key="3">
    <source>
        <dbReference type="Proteomes" id="UP000007590"/>
    </source>
</evidence>
<dbReference type="STRING" id="929556.Solca_3544"/>
<organism evidence="2 3">
    <name type="scientific">Solitalea canadensis (strain ATCC 29591 / DSM 3403 / JCM 21819 / LMG 8368 / NBRC 15130 / NCIMB 12057 / USAM 9D)</name>
    <name type="common">Flexibacter canadensis</name>
    <dbReference type="NCBI Taxonomy" id="929556"/>
    <lineage>
        <taxon>Bacteria</taxon>
        <taxon>Pseudomonadati</taxon>
        <taxon>Bacteroidota</taxon>
        <taxon>Sphingobacteriia</taxon>
        <taxon>Sphingobacteriales</taxon>
        <taxon>Sphingobacteriaceae</taxon>
        <taxon>Solitalea</taxon>
    </lineage>
</organism>
<proteinExistence type="predicted"/>
<keyword evidence="1" id="KW-0732">Signal</keyword>
<dbReference type="KEGG" id="scn:Solca_3544"/>
<keyword evidence="3" id="KW-1185">Reference proteome</keyword>
<gene>
    <name evidence="2" type="ordered locus">Solca_3544</name>
</gene>